<dbReference type="InParanoid" id="A0A330L839"/>
<dbReference type="OrthoDB" id="9972158at2"/>
<keyword evidence="3" id="KW-1185">Reference proteome</keyword>
<gene>
    <name evidence="2" type="ORF">NITLEN_30060</name>
</gene>
<feature type="region of interest" description="Disordered" evidence="1">
    <location>
        <begin position="20"/>
        <end position="66"/>
    </location>
</feature>
<protein>
    <submittedName>
        <fullName evidence="2">Uncharacterized protein</fullName>
    </submittedName>
</protein>
<dbReference type="RefSeq" id="WP_121989471.1">
    <property type="nucleotide sequence ID" value="NZ_OUNR01000016.1"/>
</dbReference>
<name>A0A330L839_9BACT</name>
<reference evidence="3" key="1">
    <citation type="submission" date="2018-04" db="EMBL/GenBank/DDBJ databases">
        <authorList>
            <person name="Lucker S."/>
            <person name="Sakoula D."/>
        </authorList>
    </citation>
    <scope>NUCLEOTIDE SEQUENCE [LARGE SCALE GENOMIC DNA]</scope>
</reference>
<dbReference type="AlphaFoldDB" id="A0A330L839"/>
<evidence type="ECO:0000313" key="2">
    <source>
        <dbReference type="EMBL" id="SPP65146.1"/>
    </source>
</evidence>
<evidence type="ECO:0000256" key="1">
    <source>
        <dbReference type="SAM" id="MobiDB-lite"/>
    </source>
</evidence>
<proteinExistence type="predicted"/>
<organism evidence="2 3">
    <name type="scientific">Nitrospira lenta</name>
    <dbReference type="NCBI Taxonomy" id="1436998"/>
    <lineage>
        <taxon>Bacteria</taxon>
        <taxon>Pseudomonadati</taxon>
        <taxon>Nitrospirota</taxon>
        <taxon>Nitrospiria</taxon>
        <taxon>Nitrospirales</taxon>
        <taxon>Nitrospiraceae</taxon>
        <taxon>Nitrospira</taxon>
    </lineage>
</organism>
<dbReference type="EMBL" id="OUNR01000016">
    <property type="protein sequence ID" value="SPP65146.1"/>
    <property type="molecule type" value="Genomic_DNA"/>
</dbReference>
<feature type="compositionally biased region" description="Basic and acidic residues" evidence="1">
    <location>
        <begin position="43"/>
        <end position="66"/>
    </location>
</feature>
<sequence>MGIAVHQIHNLVRTYQRALQPAPPAKALEPVSGQADRVSVSAEARERHEHVTALPEHDRDNPKRSK</sequence>
<accession>A0A330L839</accession>
<dbReference type="Proteomes" id="UP000248168">
    <property type="component" value="Unassembled WGS sequence"/>
</dbReference>
<evidence type="ECO:0000313" key="3">
    <source>
        <dbReference type="Proteomes" id="UP000248168"/>
    </source>
</evidence>